<accession>A0A9W9JBS3</accession>
<evidence type="ECO:0000313" key="1">
    <source>
        <dbReference type="EMBL" id="KAJ5193182.1"/>
    </source>
</evidence>
<protein>
    <submittedName>
        <fullName evidence="1">Uncharacterized protein</fullName>
    </submittedName>
</protein>
<dbReference type="AlphaFoldDB" id="A0A9W9JBS3"/>
<dbReference type="OrthoDB" id="2129491at2759"/>
<gene>
    <name evidence="1" type="ORF">N7449_009324</name>
</gene>
<dbReference type="EMBL" id="JAPQKQ010000006">
    <property type="protein sequence ID" value="KAJ5193182.1"/>
    <property type="molecule type" value="Genomic_DNA"/>
</dbReference>
<sequence length="308" mass="35222">MEAHTYDHRVWENRASRPLSLTEERNQGPDGLDATDYDNFERWLFDSIQAFQIIASHATVDGVARKPLRSLEHLTDYLKARVDVYQNAPKTRQCTPRAIYWMQWATSTYILFGTLTDLKKCLNDPRGVIIIAEETERTCFEQINYTCSLLDTLALKNDEEIVAIRSLLKLRFCTVSGWGITFGMLYTSAVGVRPRDGMRDNSSDISCDETIHLASKAVNVWNNPDDTSNMHFREYLLRFGATYPKQLMTLLEMFIECTKMELNGISFCPPPRSLGLECVSVCKNLLENNVIRIKSFGTCIRNFPSNST</sequence>
<keyword evidence="2" id="KW-1185">Reference proteome</keyword>
<organism evidence="1 2">
    <name type="scientific">Penicillium cf. viridicatum</name>
    <dbReference type="NCBI Taxonomy" id="2972119"/>
    <lineage>
        <taxon>Eukaryota</taxon>
        <taxon>Fungi</taxon>
        <taxon>Dikarya</taxon>
        <taxon>Ascomycota</taxon>
        <taxon>Pezizomycotina</taxon>
        <taxon>Eurotiomycetes</taxon>
        <taxon>Eurotiomycetidae</taxon>
        <taxon>Eurotiales</taxon>
        <taxon>Aspergillaceae</taxon>
        <taxon>Penicillium</taxon>
    </lineage>
</organism>
<name>A0A9W9JBS3_9EURO</name>
<comment type="caution">
    <text evidence="1">The sequence shown here is derived from an EMBL/GenBank/DDBJ whole genome shotgun (WGS) entry which is preliminary data.</text>
</comment>
<proteinExistence type="predicted"/>
<dbReference type="Proteomes" id="UP001150942">
    <property type="component" value="Unassembled WGS sequence"/>
</dbReference>
<evidence type="ECO:0000313" key="2">
    <source>
        <dbReference type="Proteomes" id="UP001150942"/>
    </source>
</evidence>
<reference evidence="1" key="1">
    <citation type="submission" date="2022-11" db="EMBL/GenBank/DDBJ databases">
        <authorList>
            <person name="Petersen C."/>
        </authorList>
    </citation>
    <scope>NUCLEOTIDE SEQUENCE</scope>
    <source>
        <strain evidence="1">IBT 20477</strain>
    </source>
</reference>
<reference evidence="1" key="2">
    <citation type="journal article" date="2023" name="IMA Fungus">
        <title>Comparative genomic study of the Penicillium genus elucidates a diverse pangenome and 15 lateral gene transfer events.</title>
        <authorList>
            <person name="Petersen C."/>
            <person name="Sorensen T."/>
            <person name="Nielsen M.R."/>
            <person name="Sondergaard T.E."/>
            <person name="Sorensen J.L."/>
            <person name="Fitzpatrick D.A."/>
            <person name="Frisvad J.C."/>
            <person name="Nielsen K.L."/>
        </authorList>
    </citation>
    <scope>NUCLEOTIDE SEQUENCE</scope>
    <source>
        <strain evidence="1">IBT 20477</strain>
    </source>
</reference>